<reference evidence="7" key="2">
    <citation type="submission" date="2020-08" db="EMBL/GenBank/DDBJ databases">
        <authorList>
            <person name="Kikuchi T."/>
        </authorList>
    </citation>
    <scope>NUCLEOTIDE SEQUENCE</scope>
    <source>
        <strain evidence="6">Ka4C1</strain>
    </source>
</reference>
<comment type="similarity">
    <text evidence="2">Belongs to the ATP-dependent AMP-binding enzyme family.</text>
</comment>
<evidence type="ECO:0000313" key="9">
    <source>
        <dbReference type="Proteomes" id="UP000659654"/>
    </source>
</evidence>
<dbReference type="Gene3D" id="2.30.38.10">
    <property type="entry name" value="Luciferase, Domain 3"/>
    <property type="match status" value="1"/>
</dbReference>
<name>A0A1I7S4B5_BURXY</name>
<dbReference type="CDD" id="cd05911">
    <property type="entry name" value="Firefly_Luc_like"/>
    <property type="match status" value="1"/>
</dbReference>
<dbReference type="FunFam" id="3.30.300.30:FF:000007">
    <property type="entry name" value="4-coumarate--CoA ligase 2"/>
    <property type="match status" value="1"/>
</dbReference>
<reference evidence="10" key="1">
    <citation type="submission" date="2016-11" db="UniProtKB">
        <authorList>
            <consortium name="WormBaseParasite"/>
        </authorList>
    </citation>
    <scope>IDENTIFICATION</scope>
</reference>
<dbReference type="Proteomes" id="UP000095284">
    <property type="component" value="Unplaced"/>
</dbReference>
<evidence type="ECO:0000256" key="3">
    <source>
        <dbReference type="ARBA" id="ARBA00023140"/>
    </source>
</evidence>
<evidence type="ECO:0000259" key="5">
    <source>
        <dbReference type="Pfam" id="PF13193"/>
    </source>
</evidence>
<dbReference type="InterPro" id="IPR000873">
    <property type="entry name" value="AMP-dep_synth/lig_dom"/>
</dbReference>
<dbReference type="GO" id="GO:0005777">
    <property type="term" value="C:peroxisome"/>
    <property type="evidence" value="ECO:0007669"/>
    <property type="project" value="UniProtKB-SubCell"/>
</dbReference>
<dbReference type="Pfam" id="PF13193">
    <property type="entry name" value="AMP-binding_C"/>
    <property type="match status" value="1"/>
</dbReference>
<gene>
    <name evidence="6" type="ORF">BXYJ_LOCUS9648</name>
</gene>
<sequence length="552" mass="61028">MTIYKSDQPSVEIDENPMGTQILESIWKHSLHDPNKKAFVNAKDENDFVTYRELYLKIHSFVAFLAEIGVKQGDIVAPVMRNRWEYSIILFGSWVAGATVSPASFAFTDWELARQLNDCKASLLICDETSLETVLPAIKNSPSVKKLIILGDHSGHSVPGIKVYSFTDALRTAPLNSLPKIRWNTKNDVCIIPYSSGTTGPPKGVMITHCNMSAMMAMFRACLFTSVFKAIEPDYDPRNESVLIFLPFYHVYGSSLVTNSMFIGGTSVIMSSFEPEVFCSVIERYRMKTVSVVPPILVFMAKSPIVDKYDLSSLKFVASGAAPLGQDLSIEVMKRLPNVKGVHQGYGMTEMTMASHRMAPLLAVGDKISSIGTLMPNVESKIVDPNTGKSLGPYQNGEICVRSPGVMKGYLNRRKETADTIDSEGWLHTGDIGYVDKDGFFFIVDRLKELIKVRGFQVPPAELEDLLLSHPLIDDAAVIGVKDQRSGELPKAFIVRKSSTLTAEEVKKFVAEKTAPYKHLKGGVEFIEQIPRSLSGKILRKELRGSAGLAKL</sequence>
<feature type="domain" description="AMP-dependent synthetase/ligase" evidence="4">
    <location>
        <begin position="32"/>
        <end position="411"/>
    </location>
</feature>
<dbReference type="Proteomes" id="UP000659654">
    <property type="component" value="Unassembled WGS sequence"/>
</dbReference>
<dbReference type="PANTHER" id="PTHR24096:SF422">
    <property type="entry name" value="BCDNA.GH02901"/>
    <property type="match status" value="1"/>
</dbReference>
<evidence type="ECO:0000313" key="6">
    <source>
        <dbReference type="EMBL" id="CAD5227103.1"/>
    </source>
</evidence>
<dbReference type="EMBL" id="CAJFCV020000004">
    <property type="protein sequence ID" value="CAG9116920.1"/>
    <property type="molecule type" value="Genomic_DNA"/>
</dbReference>
<comment type="subcellular location">
    <subcellularLocation>
        <location evidence="1">Peroxisome</location>
    </subcellularLocation>
</comment>
<evidence type="ECO:0000313" key="10">
    <source>
        <dbReference type="WBParaSite" id="BXY_0784700.1"/>
    </source>
</evidence>
<evidence type="ECO:0000256" key="2">
    <source>
        <dbReference type="ARBA" id="ARBA00006432"/>
    </source>
</evidence>
<accession>A0A1I7S4B5</accession>
<dbReference type="EMBL" id="CAJFDI010000004">
    <property type="protein sequence ID" value="CAD5227103.1"/>
    <property type="molecule type" value="Genomic_DNA"/>
</dbReference>
<dbReference type="PANTHER" id="PTHR24096">
    <property type="entry name" value="LONG-CHAIN-FATTY-ACID--COA LIGASE"/>
    <property type="match status" value="1"/>
</dbReference>
<dbReference type="Proteomes" id="UP000582659">
    <property type="component" value="Unassembled WGS sequence"/>
</dbReference>
<dbReference type="InterPro" id="IPR025110">
    <property type="entry name" value="AMP-bd_C"/>
</dbReference>
<evidence type="ECO:0000259" key="4">
    <source>
        <dbReference type="Pfam" id="PF00501"/>
    </source>
</evidence>
<keyword evidence="9" id="KW-1185">Reference proteome</keyword>
<dbReference type="Gene3D" id="3.30.300.30">
    <property type="match status" value="1"/>
</dbReference>
<evidence type="ECO:0000313" key="7">
    <source>
        <dbReference type="EMBL" id="CAG9116920.1"/>
    </source>
</evidence>
<dbReference type="AlphaFoldDB" id="A0A1I7S4B5"/>
<feature type="domain" description="AMP-binding enzyme C-terminal" evidence="5">
    <location>
        <begin position="462"/>
        <end position="537"/>
    </location>
</feature>
<dbReference type="SMR" id="A0A1I7S4B5"/>
<dbReference type="OrthoDB" id="10253869at2759"/>
<keyword evidence="3" id="KW-0576">Peroxisome</keyword>
<protein>
    <submittedName>
        <fullName evidence="6">(pine wood nematode) hypothetical protein</fullName>
    </submittedName>
</protein>
<dbReference type="SUPFAM" id="SSF56801">
    <property type="entry name" value="Acetyl-CoA synthetase-like"/>
    <property type="match status" value="1"/>
</dbReference>
<dbReference type="GO" id="GO:0016405">
    <property type="term" value="F:CoA-ligase activity"/>
    <property type="evidence" value="ECO:0007669"/>
    <property type="project" value="TreeGrafter"/>
</dbReference>
<organism evidence="8 10">
    <name type="scientific">Bursaphelenchus xylophilus</name>
    <name type="common">Pinewood nematode worm</name>
    <name type="synonym">Aphelenchoides xylophilus</name>
    <dbReference type="NCBI Taxonomy" id="6326"/>
    <lineage>
        <taxon>Eukaryota</taxon>
        <taxon>Metazoa</taxon>
        <taxon>Ecdysozoa</taxon>
        <taxon>Nematoda</taxon>
        <taxon>Chromadorea</taxon>
        <taxon>Rhabditida</taxon>
        <taxon>Tylenchina</taxon>
        <taxon>Tylenchomorpha</taxon>
        <taxon>Aphelenchoidea</taxon>
        <taxon>Aphelenchoididae</taxon>
        <taxon>Bursaphelenchus</taxon>
    </lineage>
</organism>
<dbReference type="InterPro" id="IPR045851">
    <property type="entry name" value="AMP-bd_C_sf"/>
</dbReference>
<dbReference type="Gene3D" id="3.40.50.980">
    <property type="match status" value="2"/>
</dbReference>
<evidence type="ECO:0000256" key="1">
    <source>
        <dbReference type="ARBA" id="ARBA00004275"/>
    </source>
</evidence>
<evidence type="ECO:0000313" key="8">
    <source>
        <dbReference type="Proteomes" id="UP000095284"/>
    </source>
</evidence>
<dbReference type="Pfam" id="PF00501">
    <property type="entry name" value="AMP-binding"/>
    <property type="match status" value="1"/>
</dbReference>
<dbReference type="InterPro" id="IPR020845">
    <property type="entry name" value="AMP-binding_CS"/>
</dbReference>
<dbReference type="PROSITE" id="PS00455">
    <property type="entry name" value="AMP_BINDING"/>
    <property type="match status" value="1"/>
</dbReference>
<proteinExistence type="inferred from homology"/>
<dbReference type="WBParaSite" id="BXY_0784700.1">
    <property type="protein sequence ID" value="BXY_0784700.1"/>
    <property type="gene ID" value="BXY_0784700"/>
</dbReference>
<dbReference type="eggNOG" id="KOG1176">
    <property type="taxonomic scope" value="Eukaryota"/>
</dbReference>